<feature type="transmembrane region" description="Helical" evidence="6">
    <location>
        <begin position="260"/>
        <end position="279"/>
    </location>
</feature>
<accession>A0AA35NHS1</accession>
<protein>
    <recommendedName>
        <fullName evidence="9">RTA1-like protein</fullName>
    </recommendedName>
</protein>
<comment type="similarity">
    <text evidence="2">Belongs to the lipid-translocating exporter (LTE) (TC 9.A.26.1) family.</text>
</comment>
<comment type="subcellular location">
    <subcellularLocation>
        <location evidence="1">Membrane</location>
        <topology evidence="1">Multi-pass membrane protein</topology>
    </subcellularLocation>
</comment>
<dbReference type="Pfam" id="PF04479">
    <property type="entry name" value="RTA1"/>
    <property type="match status" value="1"/>
</dbReference>
<keyword evidence="3 6" id="KW-0812">Transmembrane</keyword>
<dbReference type="EMBL" id="OX365907">
    <property type="protein sequence ID" value="CAI4045829.1"/>
    <property type="molecule type" value="Genomic_DNA"/>
</dbReference>
<keyword evidence="5 6" id="KW-0472">Membrane</keyword>
<evidence type="ECO:0008006" key="9">
    <source>
        <dbReference type="Google" id="ProtNLM"/>
    </source>
</evidence>
<evidence type="ECO:0000313" key="8">
    <source>
        <dbReference type="Proteomes" id="UP001162087"/>
    </source>
</evidence>
<reference evidence="7" key="1">
    <citation type="submission" date="2022-10" db="EMBL/GenBank/DDBJ databases">
        <authorList>
            <person name="Byrne P K."/>
        </authorList>
    </citation>
    <scope>NUCLEOTIDE SEQUENCE</scope>
    <source>
        <strain evidence="7">IFO1802</strain>
    </source>
</reference>
<evidence type="ECO:0000256" key="1">
    <source>
        <dbReference type="ARBA" id="ARBA00004141"/>
    </source>
</evidence>
<name>A0AA35NHS1_SACK1</name>
<dbReference type="PANTHER" id="PTHR31465:SF1">
    <property type="entry name" value="PROTEIN RTA1-RELATED"/>
    <property type="match status" value="1"/>
</dbReference>
<gene>
    <name evidence="7" type="primary">SKDI12G0990</name>
    <name evidence="7" type="ORF">SKDI_12G0990</name>
</gene>
<dbReference type="GO" id="GO:0016020">
    <property type="term" value="C:membrane"/>
    <property type="evidence" value="ECO:0007669"/>
    <property type="project" value="UniProtKB-SubCell"/>
</dbReference>
<keyword evidence="8" id="KW-1185">Reference proteome</keyword>
<keyword evidence="4 6" id="KW-1133">Transmembrane helix</keyword>
<feature type="transmembrane region" description="Helical" evidence="6">
    <location>
        <begin position="20"/>
        <end position="38"/>
    </location>
</feature>
<dbReference type="RefSeq" id="XP_056083668.1">
    <property type="nucleotide sequence ID" value="XM_056229673.1"/>
</dbReference>
<feature type="transmembrane region" description="Helical" evidence="6">
    <location>
        <begin position="73"/>
        <end position="92"/>
    </location>
</feature>
<feature type="transmembrane region" description="Helical" evidence="6">
    <location>
        <begin position="147"/>
        <end position="167"/>
    </location>
</feature>
<dbReference type="GeneID" id="80925638"/>
<dbReference type="AlphaFoldDB" id="A0AA35NHS1"/>
<evidence type="ECO:0000313" key="7">
    <source>
        <dbReference type="EMBL" id="CAI4045829.1"/>
    </source>
</evidence>
<feature type="transmembrane region" description="Helical" evidence="6">
    <location>
        <begin position="179"/>
        <end position="202"/>
    </location>
</feature>
<evidence type="ECO:0000256" key="5">
    <source>
        <dbReference type="ARBA" id="ARBA00023136"/>
    </source>
</evidence>
<evidence type="ECO:0000256" key="4">
    <source>
        <dbReference type="ARBA" id="ARBA00022989"/>
    </source>
</evidence>
<dbReference type="InterPro" id="IPR007568">
    <property type="entry name" value="RTA1"/>
</dbReference>
<proteinExistence type="inferred from homology"/>
<feature type="transmembrane region" description="Helical" evidence="6">
    <location>
        <begin position="104"/>
        <end position="126"/>
    </location>
</feature>
<dbReference type="Proteomes" id="UP001162087">
    <property type="component" value="Chromosome 12"/>
</dbReference>
<dbReference type="PANTHER" id="PTHR31465">
    <property type="entry name" value="PROTEIN RTA1-RELATED"/>
    <property type="match status" value="1"/>
</dbReference>
<feature type="transmembrane region" description="Helical" evidence="6">
    <location>
        <begin position="223"/>
        <end position="240"/>
    </location>
</feature>
<evidence type="ECO:0000256" key="2">
    <source>
        <dbReference type="ARBA" id="ARBA00009969"/>
    </source>
</evidence>
<sequence length="318" mass="35965">MVELKYKGFYAYNPDQAAAIAFAVLFGILTLSASVQIIKVAHTSKKRISTWKSAELSEEYSTLRYYSDAKLRWTHFPFILGIVLELVGYVLRAITINKPAISTFIAQSVLVLIAPSLYSASIFMLFSKMAHLAFMERYMVVPAKYSTLSFLVGDMIGRILQAAGGGLLSSVSSRNTGRILIIVGLFIQIFFYGVLMFDQIFFHYKMKTTPSKILRNTNGWFQFNYILLNGNILIIARSIIRVIEFIMGLQSYISRHEWCLYVFDTVPMFLLPLVFLVCFRAGSVFKLQEKSVGAQLPQILDTDIPLSEYQAAINPSDK</sequence>
<organism evidence="7 8">
    <name type="scientific">Saccharomyces kudriavzevii (strain ATCC MYA-4449 / AS 2.2408 / CBS 8840 / NBRC 1802 / NCYC 2889)</name>
    <name type="common">Yeast</name>
    <dbReference type="NCBI Taxonomy" id="226230"/>
    <lineage>
        <taxon>Eukaryota</taxon>
        <taxon>Fungi</taxon>
        <taxon>Dikarya</taxon>
        <taxon>Ascomycota</taxon>
        <taxon>Saccharomycotina</taxon>
        <taxon>Saccharomycetes</taxon>
        <taxon>Saccharomycetales</taxon>
        <taxon>Saccharomycetaceae</taxon>
        <taxon>Saccharomyces</taxon>
    </lineage>
</organism>
<evidence type="ECO:0000256" key="6">
    <source>
        <dbReference type="SAM" id="Phobius"/>
    </source>
</evidence>
<evidence type="ECO:0000256" key="3">
    <source>
        <dbReference type="ARBA" id="ARBA00022692"/>
    </source>
</evidence>